<evidence type="ECO:0000313" key="3">
    <source>
        <dbReference type="EMBL" id="SFX46792.1"/>
    </source>
</evidence>
<keyword evidence="2" id="KW-0812">Transmembrane</keyword>
<organism evidence="3 4">
    <name type="scientific">Janthinobacterium lividum</name>
    <dbReference type="NCBI Taxonomy" id="29581"/>
    <lineage>
        <taxon>Bacteria</taxon>
        <taxon>Pseudomonadati</taxon>
        <taxon>Pseudomonadota</taxon>
        <taxon>Betaproteobacteria</taxon>
        <taxon>Burkholderiales</taxon>
        <taxon>Oxalobacteraceae</taxon>
        <taxon>Janthinobacterium</taxon>
    </lineage>
</organism>
<dbReference type="GO" id="GO:0015628">
    <property type="term" value="P:protein secretion by the type II secretion system"/>
    <property type="evidence" value="ECO:0007669"/>
    <property type="project" value="InterPro"/>
</dbReference>
<dbReference type="Gene3D" id="3.30.700.10">
    <property type="entry name" value="Glycoprotein, Type 4 Pilin"/>
    <property type="match status" value="1"/>
</dbReference>
<dbReference type="InterPro" id="IPR012902">
    <property type="entry name" value="N_methyl_site"/>
</dbReference>
<dbReference type="AlphaFoldDB" id="A0AB38CA57"/>
<name>A0AB38CA57_9BURK</name>
<dbReference type="PANTHER" id="PTHR30093">
    <property type="entry name" value="GENERAL SECRETION PATHWAY PROTEIN G"/>
    <property type="match status" value="1"/>
</dbReference>
<evidence type="ECO:0000313" key="4">
    <source>
        <dbReference type="Proteomes" id="UP000182489"/>
    </source>
</evidence>
<dbReference type="PANTHER" id="PTHR30093:SF47">
    <property type="entry name" value="TYPE IV PILUS NON-CORE MINOR PILIN PILE"/>
    <property type="match status" value="1"/>
</dbReference>
<reference evidence="3 4" key="1">
    <citation type="submission" date="2016-11" db="EMBL/GenBank/DDBJ databases">
        <authorList>
            <person name="Varghese N."/>
            <person name="Submissions S."/>
        </authorList>
    </citation>
    <scope>NUCLEOTIDE SEQUENCE [LARGE SCALE GENOMIC DNA]</scope>
    <source>
        <strain evidence="3 4">NFR18</strain>
    </source>
</reference>
<dbReference type="RefSeq" id="WP_072453908.1">
    <property type="nucleotide sequence ID" value="NZ_FPKH01000001.1"/>
</dbReference>
<dbReference type="InterPro" id="IPR045584">
    <property type="entry name" value="Pilin-like"/>
</dbReference>
<comment type="caution">
    <text evidence="3">The sequence shown here is derived from an EMBL/GenBank/DDBJ whole genome shotgun (WGS) entry which is preliminary data.</text>
</comment>
<dbReference type="Proteomes" id="UP000182489">
    <property type="component" value="Unassembled WGS sequence"/>
</dbReference>
<dbReference type="EMBL" id="FPKH01000001">
    <property type="protein sequence ID" value="SFX46792.1"/>
    <property type="molecule type" value="Genomic_DNA"/>
</dbReference>
<evidence type="ECO:0000256" key="1">
    <source>
        <dbReference type="ARBA" id="ARBA00022481"/>
    </source>
</evidence>
<feature type="transmembrane region" description="Helical" evidence="2">
    <location>
        <begin position="12"/>
        <end position="34"/>
    </location>
</feature>
<keyword evidence="2" id="KW-0472">Membrane</keyword>
<dbReference type="PROSITE" id="PS00409">
    <property type="entry name" value="PROKAR_NTER_METHYL"/>
    <property type="match status" value="1"/>
</dbReference>
<dbReference type="Pfam" id="PF07963">
    <property type="entry name" value="N_methyl"/>
    <property type="match status" value="1"/>
</dbReference>
<dbReference type="SUPFAM" id="SSF54523">
    <property type="entry name" value="Pili subunits"/>
    <property type="match status" value="1"/>
</dbReference>
<sequence length="127" mass="14221">MVTRPSSRGFTLIELLVVMALIGMLLSLSVPRYFGNVDKAKESVLRQNLAQTRDAIDKYFGDNGRYPDSLDEIVARRYLRKLPVDPITDRSDSWVIIAPEKKDLGAVFDIRSGAAGRARDGSEYASW</sequence>
<dbReference type="GO" id="GO:0015627">
    <property type="term" value="C:type II protein secretion system complex"/>
    <property type="evidence" value="ECO:0007669"/>
    <property type="project" value="InterPro"/>
</dbReference>
<keyword evidence="2" id="KW-1133">Transmembrane helix</keyword>
<evidence type="ECO:0000256" key="2">
    <source>
        <dbReference type="SAM" id="Phobius"/>
    </source>
</evidence>
<protein>
    <submittedName>
        <fullName evidence="3">Type II secretion system protein G (GspG)</fullName>
    </submittedName>
</protein>
<proteinExistence type="predicted"/>
<dbReference type="PRINTS" id="PR00813">
    <property type="entry name" value="BCTERIALGSPG"/>
</dbReference>
<keyword evidence="1" id="KW-0488">Methylation</keyword>
<accession>A0AB38CA57</accession>
<gene>
    <name evidence="3" type="ORF">SAMN03097694_2332</name>
</gene>
<dbReference type="NCBIfam" id="TIGR02532">
    <property type="entry name" value="IV_pilin_GFxxxE"/>
    <property type="match status" value="1"/>
</dbReference>
<dbReference type="InterPro" id="IPR000983">
    <property type="entry name" value="Bac_GSPG_pilin"/>
</dbReference>